<evidence type="ECO:0000259" key="3">
    <source>
        <dbReference type="Pfam" id="PF07811"/>
    </source>
</evidence>
<evidence type="ECO:0000313" key="4">
    <source>
        <dbReference type="EMBL" id="MTE20782.1"/>
    </source>
</evidence>
<feature type="transmembrane region" description="Helical" evidence="2">
    <location>
        <begin position="65"/>
        <end position="93"/>
    </location>
</feature>
<dbReference type="AlphaFoldDB" id="A0A6G2BFV3"/>
<protein>
    <recommendedName>
        <fullName evidence="3">TadE-like domain-containing protein</fullName>
    </recommendedName>
</protein>
<keyword evidence="5" id="KW-1185">Reference proteome</keyword>
<accession>A0A6G2BFV3</accession>
<feature type="region of interest" description="Disordered" evidence="1">
    <location>
        <begin position="1"/>
        <end position="61"/>
    </location>
</feature>
<keyword evidence="2" id="KW-0812">Transmembrane</keyword>
<evidence type="ECO:0000313" key="5">
    <source>
        <dbReference type="Proteomes" id="UP000473014"/>
    </source>
</evidence>
<evidence type="ECO:0000256" key="2">
    <source>
        <dbReference type="SAM" id="Phobius"/>
    </source>
</evidence>
<evidence type="ECO:0000256" key="1">
    <source>
        <dbReference type="SAM" id="MobiDB-lite"/>
    </source>
</evidence>
<sequence>MRLRGRHGHGHRPPEGAGALPRRSEPADDDHREGGRGEGGTGVNRPRGHRPGRLRRRSRPDRGQAALEFVGFLPLLLLVGLAAIQLGLVAYAAQQAGTGARAAARAESIEDGDVGGERAGRAAVSDWLDTEIGISASDDEVTATVTVDIPSIVPGIDGFGTVRRSSTMPRG</sequence>
<feature type="compositionally biased region" description="Basic residues" evidence="1">
    <location>
        <begin position="46"/>
        <end position="59"/>
    </location>
</feature>
<comment type="caution">
    <text evidence="4">The sequence shown here is derived from an EMBL/GenBank/DDBJ whole genome shotgun (WGS) entry which is preliminary data.</text>
</comment>
<gene>
    <name evidence="4" type="ORF">F0L17_17015</name>
</gene>
<dbReference type="Proteomes" id="UP000473014">
    <property type="component" value="Unassembled WGS sequence"/>
</dbReference>
<dbReference type="EMBL" id="WIXO01000001">
    <property type="protein sequence ID" value="MTE20782.1"/>
    <property type="molecule type" value="Genomic_DNA"/>
</dbReference>
<proteinExistence type="predicted"/>
<dbReference type="Pfam" id="PF07811">
    <property type="entry name" value="TadE"/>
    <property type="match status" value="1"/>
</dbReference>
<dbReference type="OrthoDB" id="4335656at2"/>
<feature type="compositionally biased region" description="Basic residues" evidence="1">
    <location>
        <begin position="1"/>
        <end position="11"/>
    </location>
</feature>
<organism evidence="4 5">
    <name type="scientific">Streptomyces taklimakanensis</name>
    <dbReference type="NCBI Taxonomy" id="2569853"/>
    <lineage>
        <taxon>Bacteria</taxon>
        <taxon>Bacillati</taxon>
        <taxon>Actinomycetota</taxon>
        <taxon>Actinomycetes</taxon>
        <taxon>Kitasatosporales</taxon>
        <taxon>Streptomycetaceae</taxon>
        <taxon>Streptomyces</taxon>
    </lineage>
</organism>
<feature type="compositionally biased region" description="Basic and acidic residues" evidence="1">
    <location>
        <begin position="22"/>
        <end position="36"/>
    </location>
</feature>
<name>A0A6G2BFV3_9ACTN</name>
<dbReference type="InterPro" id="IPR012495">
    <property type="entry name" value="TadE-like_dom"/>
</dbReference>
<reference evidence="4 5" key="1">
    <citation type="submission" date="2019-11" db="EMBL/GenBank/DDBJ databases">
        <authorList>
            <person name="Yuan L."/>
        </authorList>
    </citation>
    <scope>NUCLEOTIDE SEQUENCE [LARGE SCALE GENOMIC DNA]</scope>
    <source>
        <strain evidence="4 5">TRM43335</strain>
    </source>
</reference>
<keyword evidence="2" id="KW-0472">Membrane</keyword>
<keyword evidence="2" id="KW-1133">Transmembrane helix</keyword>
<feature type="domain" description="TadE-like" evidence="3">
    <location>
        <begin position="63"/>
        <end position="105"/>
    </location>
</feature>